<evidence type="ECO:0000313" key="2">
    <source>
        <dbReference type="EMBL" id="KAF7292817.1"/>
    </source>
</evidence>
<dbReference type="AlphaFoldDB" id="A0A8H6VSX9"/>
<accession>A0A8H6VSX9</accession>
<dbReference type="Proteomes" id="UP000636479">
    <property type="component" value="Unassembled WGS sequence"/>
</dbReference>
<dbReference type="InterPro" id="IPR032675">
    <property type="entry name" value="LRR_dom_sf"/>
</dbReference>
<dbReference type="OrthoDB" id="3020747at2759"/>
<dbReference type="EMBL" id="JACAZF010000011">
    <property type="protein sequence ID" value="KAF7292817.1"/>
    <property type="molecule type" value="Genomic_DNA"/>
</dbReference>
<gene>
    <name evidence="2" type="ORF">MIND_01180600</name>
</gene>
<dbReference type="RefSeq" id="XP_037215245.1">
    <property type="nucleotide sequence ID" value="XM_037368319.1"/>
</dbReference>
<evidence type="ECO:0000256" key="1">
    <source>
        <dbReference type="SAM" id="MobiDB-lite"/>
    </source>
</evidence>
<feature type="compositionally biased region" description="Basic residues" evidence="1">
    <location>
        <begin position="46"/>
        <end position="59"/>
    </location>
</feature>
<name>A0A8H6VSX9_9AGAR</name>
<protein>
    <submittedName>
        <fullName evidence="2">F-box domain-containing protein</fullName>
    </submittedName>
</protein>
<sequence length="624" mass="70584">MTDLDRAWIQSLRSPPRISPPQSESVRRRSTGTLTHPRTKSPVSSPRRRLVSPTRHKRSSIAKLPIEATAPCRSICCTWKTTQPLPDFGLERGECMAQLRANCYQVDLNNEIPAAELHYSLYKAEIPRIDKLLAAVSANLKRRNSPSASRTSVITSTGCRRVCCSSTVPAKAGFGEELRLQRLLKALKQQYKDVEFYLKFKRGLTAPIRKLSPELLSLVFTFVIPTPDVLMSGLSDAPLKLAQVCNYWRLLVTSESRLWASLSIRLPMDDPQRLRSKVTYYFQHSKQQPLNICVVRCPISPLLMACLMTASQRWRHLTLKLSSSLLVILDEIFERVPLLASLDIQQCDLTRDASQLVSGFAVAPALRRLSFTVQSGHIWPARLNLPWVQLTSLTLTSISITTFTECIANCAQLLYFDAMVSPGLADPDISFLPVPNLPDSPSEGAIRPLRTLLLRGSFCQDILFLVLLSTPPRPLFVFPQLRVLGLDMNGLQPDFYAALARCCRLEMLSIRAWSRAEMPDVIPFLLAVPTLRIMHFRDLHTAMVSPRVFSMPLDVQKPWDDEEEVDVEPVWKTLAELDIERFAVYQDKVLYALLREKQSVEATRLIGLGPHSDLQEELEHLFYK</sequence>
<feature type="region of interest" description="Disordered" evidence="1">
    <location>
        <begin position="1"/>
        <end position="59"/>
    </location>
</feature>
<evidence type="ECO:0000313" key="3">
    <source>
        <dbReference type="Proteomes" id="UP000636479"/>
    </source>
</evidence>
<organism evidence="2 3">
    <name type="scientific">Mycena indigotica</name>
    <dbReference type="NCBI Taxonomy" id="2126181"/>
    <lineage>
        <taxon>Eukaryota</taxon>
        <taxon>Fungi</taxon>
        <taxon>Dikarya</taxon>
        <taxon>Basidiomycota</taxon>
        <taxon>Agaricomycotina</taxon>
        <taxon>Agaricomycetes</taxon>
        <taxon>Agaricomycetidae</taxon>
        <taxon>Agaricales</taxon>
        <taxon>Marasmiineae</taxon>
        <taxon>Mycenaceae</taxon>
        <taxon>Mycena</taxon>
    </lineage>
</organism>
<dbReference type="SUPFAM" id="SSF52047">
    <property type="entry name" value="RNI-like"/>
    <property type="match status" value="1"/>
</dbReference>
<dbReference type="GeneID" id="59350835"/>
<dbReference type="Gene3D" id="3.80.10.10">
    <property type="entry name" value="Ribonuclease Inhibitor"/>
    <property type="match status" value="1"/>
</dbReference>
<reference evidence="2" key="1">
    <citation type="submission" date="2020-05" db="EMBL/GenBank/DDBJ databases">
        <title>Mycena genomes resolve the evolution of fungal bioluminescence.</title>
        <authorList>
            <person name="Tsai I.J."/>
        </authorList>
    </citation>
    <scope>NUCLEOTIDE SEQUENCE</scope>
    <source>
        <strain evidence="2">171206Taipei</strain>
    </source>
</reference>
<comment type="caution">
    <text evidence="2">The sequence shown here is derived from an EMBL/GenBank/DDBJ whole genome shotgun (WGS) entry which is preliminary data.</text>
</comment>
<proteinExistence type="predicted"/>
<keyword evidence="3" id="KW-1185">Reference proteome</keyword>